<protein>
    <submittedName>
        <fullName evidence="2 3">DUF2281 domain-containing protein</fullName>
    </submittedName>
</protein>
<evidence type="ECO:0000313" key="1">
    <source>
        <dbReference type="Proteomes" id="UP000095283"/>
    </source>
</evidence>
<dbReference type="Proteomes" id="UP000095283">
    <property type="component" value="Unplaced"/>
</dbReference>
<sequence length="65" mass="7512">MDDLTIIKKLTIFIDKSILCLLHQNWLLRSIEGLESRVHSEGGFTSTENLRQNPSEVWDELVAEK</sequence>
<dbReference type="WBParaSite" id="Hba_21171">
    <property type="protein sequence ID" value="Hba_21171"/>
    <property type="gene ID" value="Hba_21171"/>
</dbReference>
<dbReference type="WBParaSite" id="Hba_21143">
    <property type="protein sequence ID" value="Hba_21143"/>
    <property type="gene ID" value="Hba_21143"/>
</dbReference>
<reference evidence="2 3" key="1">
    <citation type="submission" date="2016-11" db="UniProtKB">
        <authorList>
            <consortium name="WormBaseParasite"/>
        </authorList>
    </citation>
    <scope>IDENTIFICATION</scope>
</reference>
<dbReference type="AlphaFoldDB" id="A0A1I7XUI1"/>
<organism evidence="1 3">
    <name type="scientific">Heterorhabditis bacteriophora</name>
    <name type="common">Entomopathogenic nematode worm</name>
    <dbReference type="NCBI Taxonomy" id="37862"/>
    <lineage>
        <taxon>Eukaryota</taxon>
        <taxon>Metazoa</taxon>
        <taxon>Ecdysozoa</taxon>
        <taxon>Nematoda</taxon>
        <taxon>Chromadorea</taxon>
        <taxon>Rhabditida</taxon>
        <taxon>Rhabditina</taxon>
        <taxon>Rhabditomorpha</taxon>
        <taxon>Strongyloidea</taxon>
        <taxon>Heterorhabditidae</taxon>
        <taxon>Heterorhabditis</taxon>
    </lineage>
</organism>
<evidence type="ECO:0000313" key="3">
    <source>
        <dbReference type="WBParaSite" id="Hba_21171"/>
    </source>
</evidence>
<proteinExistence type="predicted"/>
<keyword evidence="1" id="KW-1185">Reference proteome</keyword>
<name>A0A1I7XUI1_HETBA</name>
<evidence type="ECO:0000313" key="2">
    <source>
        <dbReference type="WBParaSite" id="Hba_21143"/>
    </source>
</evidence>
<accession>A0A1I7XUI1</accession>